<dbReference type="InterPro" id="IPR038726">
    <property type="entry name" value="PDDEXK_AddAB-type"/>
</dbReference>
<dbReference type="STRING" id="1443111.Z949_3645"/>
<gene>
    <name evidence="2" type="ORF">C8N30_1626</name>
</gene>
<evidence type="ECO:0000313" key="3">
    <source>
        <dbReference type="Proteomes" id="UP000284407"/>
    </source>
</evidence>
<dbReference type="Gene3D" id="3.90.320.10">
    <property type="match status" value="1"/>
</dbReference>
<reference evidence="2 3" key="1">
    <citation type="submission" date="2018-09" db="EMBL/GenBank/DDBJ databases">
        <title>Genomic Encyclopedia of Archaeal and Bacterial Type Strains, Phase II (KMG-II): from individual species to whole genera.</title>
        <authorList>
            <person name="Goeker M."/>
        </authorList>
    </citation>
    <scope>NUCLEOTIDE SEQUENCE [LARGE SCALE GENOMIC DNA]</scope>
    <source>
        <strain evidence="2 3">DSM 11458</strain>
    </source>
</reference>
<name>A0A420DRV6_9RHOB</name>
<dbReference type="NCBIfam" id="TIGR02786">
    <property type="entry name" value="addB_alphas"/>
    <property type="match status" value="1"/>
</dbReference>
<keyword evidence="3" id="KW-1185">Reference proteome</keyword>
<dbReference type="EMBL" id="RAQK01000001">
    <property type="protein sequence ID" value="RKE97044.1"/>
    <property type="molecule type" value="Genomic_DNA"/>
</dbReference>
<organism evidence="2 3">
    <name type="scientific">Sulfitobacter guttiformis</name>
    <dbReference type="NCBI Taxonomy" id="74349"/>
    <lineage>
        <taxon>Bacteria</taxon>
        <taxon>Pseudomonadati</taxon>
        <taxon>Pseudomonadota</taxon>
        <taxon>Alphaproteobacteria</taxon>
        <taxon>Rhodobacterales</taxon>
        <taxon>Roseobacteraceae</taxon>
        <taxon>Sulfitobacter</taxon>
    </lineage>
</organism>
<protein>
    <submittedName>
        <fullName evidence="2">Double-strand break repair protein AddB</fullName>
    </submittedName>
</protein>
<feature type="domain" description="PD-(D/E)XK endonuclease-like" evidence="1">
    <location>
        <begin position="731"/>
        <end position="941"/>
    </location>
</feature>
<accession>A0A420DRV6</accession>
<evidence type="ECO:0000259" key="1">
    <source>
        <dbReference type="Pfam" id="PF12705"/>
    </source>
</evidence>
<dbReference type="InterPro" id="IPR027417">
    <property type="entry name" value="P-loop_NTPase"/>
</dbReference>
<sequence>MLGTPMGWQPLKNCSPPMFEPQDSPRVYGLPAGVDFPQALVDGLLHRFSGQPPEALASVDLLVNTQRMARRLRTIFEDGPARLLPRIRLITDLERLVPQVIIPQGVPGLRRRLELIGLISALLEQSPDLASRASLYDLADSLAALIDEMQGEGVTPETIAELDVTDQSGHWERAKVFLGIVQSYLSLTEAAPDKEARQRARVAAIAAFWADEPPANPVIIAGSTGSRGTTMMLMQAVAKLPQGALVLPGFDFDLPAEVWAALDDPMISEDHPQYRFYSLMKGLDGTANAVKSWHEPSKVPSPLRNKLISLSLRPAPVTDAWRIEGPHLADLKHATKDMTLLLAESPRAEALAIALRLRKAAEDGQTAALITPDRMLGRRVTAALGRWDILPDDSAGTPLHLSPPGRFLRHAAALFARRLDAEALLTLLKHPLTHSAENRNMHRLNTQRCELSIRRHGLPYPETEAFVSICAKAAPDDTQMQQWAAWVGAATMGHLDHEARPLTHWVARHLELANGLAAGPSRNPGHELWQKKAGIEALRVMQELEAEAGHGTDLTASDYGDLIGALLSAGEVRDRDAPYSGIMIWGTLEARVQGADLVILGALNDGTWPEAPPPDPWLNRKMRHDAGLLLPERRVGLAAHDYQQAVCAPEVWITRAIRSEDAETVPSRWINRLGNLMGGLPKQGGADAWRAMIARGDYWLSQARALEAVTPVNSALRPSPRPPLAARPRNLSVTEIKTLIRDPYAIYARHSLRLRSLRPLVQSADALLRGDVTHKVMEHFVKSAVADPANLSRKQLLAIAEVVLTELVPWPAARTIWLARIARIADWFIERERERLGRATPLAFEAEARGTLELVELGFTLRGVADRIDRNDAGEIQIYDYKTGEPPTSKQQTHFDKQLLIEAAMVEQGAFKAIGAAPVSSATFIGLGNNPKEVDAPLEDEPPADIIANLRTLIAAYLDLDQGFTSRRMMEKVGFAGEFDHLARYGEWDGSDTAAPEDLI</sequence>
<dbReference type="Pfam" id="PF12705">
    <property type="entry name" value="PDDEXK_1"/>
    <property type="match status" value="1"/>
</dbReference>
<dbReference type="InterPro" id="IPR014153">
    <property type="entry name" value="Ds_break_AddB"/>
</dbReference>
<dbReference type="SUPFAM" id="SSF52540">
    <property type="entry name" value="P-loop containing nucleoside triphosphate hydrolases"/>
    <property type="match status" value="1"/>
</dbReference>
<comment type="caution">
    <text evidence="2">The sequence shown here is derived from an EMBL/GenBank/DDBJ whole genome shotgun (WGS) entry which is preliminary data.</text>
</comment>
<dbReference type="InterPro" id="IPR011604">
    <property type="entry name" value="PDDEXK-like_dom_sf"/>
</dbReference>
<proteinExistence type="predicted"/>
<dbReference type="AlphaFoldDB" id="A0A420DRV6"/>
<dbReference type="Proteomes" id="UP000284407">
    <property type="component" value="Unassembled WGS sequence"/>
</dbReference>
<evidence type="ECO:0000313" key="2">
    <source>
        <dbReference type="EMBL" id="RKE97044.1"/>
    </source>
</evidence>